<name>A0ABZ2KS34_9BACT</name>
<dbReference type="Proteomes" id="UP001374803">
    <property type="component" value="Chromosome"/>
</dbReference>
<keyword evidence="2" id="KW-0812">Transmembrane</keyword>
<dbReference type="RefSeq" id="WP_394831118.1">
    <property type="nucleotide sequence ID" value="NZ_CP089929.1"/>
</dbReference>
<feature type="signal peptide" evidence="3">
    <location>
        <begin position="1"/>
        <end position="26"/>
    </location>
</feature>
<evidence type="ECO:0008006" key="6">
    <source>
        <dbReference type="Google" id="ProtNLM"/>
    </source>
</evidence>
<sequence>MQRIRYSLTAASLACALLGYAPSSHAADPRADAQVRQEEGIKRYNAGDMNGALSAFTQAYAIYPSPKILWNLILTELELGRNLEAARNIHVYLVSTDSAATPQKKDAARQKLEDARKKLGSVKIEAPQGARLFIDGKSFPTAYAADDVVELDGGGHTIAMETAAQRKERAVNVKVGEVTHVTFAESTPEPVGPPVPVAPPVAPPPPEPPPERSSGLACPKSGACLATTITLAAIGIAGGVGAVVFNSSADSAKKDADDLHGPNGACTTGAGDCNSRLSTLKDDHSSRLTLSRISLGVGAASLIGAGIVFFAWPSKSTKEPSARVTPLLSPNTAGMGITGRF</sequence>
<keyword evidence="2" id="KW-1133">Transmembrane helix</keyword>
<feature type="transmembrane region" description="Helical" evidence="2">
    <location>
        <begin position="225"/>
        <end position="245"/>
    </location>
</feature>
<feature type="transmembrane region" description="Helical" evidence="2">
    <location>
        <begin position="293"/>
        <end position="312"/>
    </location>
</feature>
<evidence type="ECO:0000256" key="1">
    <source>
        <dbReference type="SAM" id="MobiDB-lite"/>
    </source>
</evidence>
<accession>A0ABZ2KS34</accession>
<gene>
    <name evidence="4" type="ORF">LVJ94_31870</name>
</gene>
<evidence type="ECO:0000313" key="4">
    <source>
        <dbReference type="EMBL" id="WXB01504.1"/>
    </source>
</evidence>
<reference evidence="4" key="1">
    <citation type="submission" date="2021-12" db="EMBL/GenBank/DDBJ databases">
        <title>Discovery of the Pendulisporaceae a myxobacterial family with distinct sporulation behavior and unique specialized metabolism.</title>
        <authorList>
            <person name="Garcia R."/>
            <person name="Popoff A."/>
            <person name="Bader C.D."/>
            <person name="Loehr J."/>
            <person name="Walesch S."/>
            <person name="Walt C."/>
            <person name="Boldt J."/>
            <person name="Bunk B."/>
            <person name="Haeckl F.J.F.P.J."/>
            <person name="Gunesch A.P."/>
            <person name="Birkelbach J."/>
            <person name="Nuebel U."/>
            <person name="Pietschmann T."/>
            <person name="Bach T."/>
            <person name="Mueller R."/>
        </authorList>
    </citation>
    <scope>NUCLEOTIDE SEQUENCE</scope>
    <source>
        <strain evidence="4">MSr11367</strain>
    </source>
</reference>
<feature type="compositionally biased region" description="Pro residues" evidence="1">
    <location>
        <begin position="190"/>
        <end position="208"/>
    </location>
</feature>
<feature type="region of interest" description="Disordered" evidence="1">
    <location>
        <begin position="185"/>
        <end position="216"/>
    </location>
</feature>
<keyword evidence="5" id="KW-1185">Reference proteome</keyword>
<keyword evidence="2" id="KW-0472">Membrane</keyword>
<keyword evidence="3" id="KW-0732">Signal</keyword>
<organism evidence="4 5">
    <name type="scientific">Pendulispora rubella</name>
    <dbReference type="NCBI Taxonomy" id="2741070"/>
    <lineage>
        <taxon>Bacteria</taxon>
        <taxon>Pseudomonadati</taxon>
        <taxon>Myxococcota</taxon>
        <taxon>Myxococcia</taxon>
        <taxon>Myxococcales</taxon>
        <taxon>Sorangiineae</taxon>
        <taxon>Pendulisporaceae</taxon>
        <taxon>Pendulispora</taxon>
    </lineage>
</organism>
<evidence type="ECO:0000256" key="2">
    <source>
        <dbReference type="SAM" id="Phobius"/>
    </source>
</evidence>
<feature type="chain" id="PRO_5046291511" description="Tetratricopeptide repeat protein" evidence="3">
    <location>
        <begin position="27"/>
        <end position="341"/>
    </location>
</feature>
<proteinExistence type="predicted"/>
<evidence type="ECO:0000256" key="3">
    <source>
        <dbReference type="SAM" id="SignalP"/>
    </source>
</evidence>
<evidence type="ECO:0000313" key="5">
    <source>
        <dbReference type="Proteomes" id="UP001374803"/>
    </source>
</evidence>
<protein>
    <recommendedName>
        <fullName evidence="6">Tetratricopeptide repeat protein</fullName>
    </recommendedName>
</protein>
<dbReference type="EMBL" id="CP089983">
    <property type="protein sequence ID" value="WXB01504.1"/>
    <property type="molecule type" value="Genomic_DNA"/>
</dbReference>